<dbReference type="AlphaFoldDB" id="A0A9P1DDY3"/>
<comment type="caution">
    <text evidence="2">The sequence shown here is derived from an EMBL/GenBank/DDBJ whole genome shotgun (WGS) entry which is preliminary data.</text>
</comment>
<reference evidence="3" key="2">
    <citation type="submission" date="2024-04" db="EMBL/GenBank/DDBJ databases">
        <authorList>
            <person name="Chen Y."/>
            <person name="Shah S."/>
            <person name="Dougan E. K."/>
            <person name="Thang M."/>
            <person name="Chan C."/>
        </authorList>
    </citation>
    <scope>NUCLEOTIDE SEQUENCE [LARGE SCALE GENOMIC DNA]</scope>
</reference>
<evidence type="ECO:0000256" key="1">
    <source>
        <dbReference type="SAM" id="MobiDB-lite"/>
    </source>
</evidence>
<feature type="region of interest" description="Disordered" evidence="1">
    <location>
        <begin position="1"/>
        <end position="97"/>
    </location>
</feature>
<evidence type="ECO:0000313" key="3">
    <source>
        <dbReference type="EMBL" id="CAL1160248.1"/>
    </source>
</evidence>
<evidence type="ECO:0000313" key="2">
    <source>
        <dbReference type="EMBL" id="CAI4006873.1"/>
    </source>
</evidence>
<protein>
    <submittedName>
        <fullName evidence="2">Uncharacterized protein</fullName>
    </submittedName>
</protein>
<sequence length="789" mass="89340">MATLPSSHGSLDGEGAEVPEPERDNPSSQGDDGFDSGEFREWMRQRADRRRGDQERSRRSQRRADREHDSDEALSSGDKRRGSGNGPPPPEWDGSSMGFQDWLIKARLWLATTRSKPRTQGPMILQRLSGQPFQSLKHLPKDKNWLNNENNGQKILDLMDTPELFGEDREEEFLAALSKLTYHLKRARDEPCRAFFARWDDAIRKIKEHNVVLPEKYLGFLLINALTLSEADIKAMLAFTQGAIDVKDVKSWCRKHEMKLLAKEVGAEKSRSGGAKTNSVYSMGQDDEDYDDDELLAMEELYRELYPGEDGQSEIAESDLFEDGELMEEHEAKELLSTMIAHKKKTFMQSLKTKKAKALARGYGQWRDKGSGGRGNGGGLSTAGYVKGGYYRMSLSEAKAKSRCAKCNQVGHWHRDPECPKNQGTSNNNKPKDVNYIEKKPISDSEEGLFCGLLEDPGRALRLDQSVLSETLKVATGSLLRPAVFDNKESLNFSGQLPYSSEIPARDLPLPTSYRPRTLVMESRGVTKRPRQAADEAVEPLAAWRRMVLKILMVMVNVTEMTMRLLMPLKENRQKPFSAWPTTAYPTRKTPDVESLGSFHLIAEEDDANDEVRSAISQRYSSVTPTSPAPSYTESQMADMRSTLNDLDLELMGRPPYCHHQEEARLWMTRKLGPNYGRPSDEHRDSIIAGDSINAGDITTAEGNQVFTINARSYLYGKSEDNYEQEKCKDCGKVLKKGPRDAVSESSSSQTKSSKMTKKEKDEYKEFQEFQEFRKWQKEKQKRDSESEN</sequence>
<reference evidence="2" key="1">
    <citation type="submission" date="2022-10" db="EMBL/GenBank/DDBJ databases">
        <authorList>
            <person name="Chen Y."/>
            <person name="Dougan E. K."/>
            <person name="Chan C."/>
            <person name="Rhodes N."/>
            <person name="Thang M."/>
        </authorList>
    </citation>
    <scope>NUCLEOTIDE SEQUENCE</scope>
</reference>
<dbReference type="EMBL" id="CAMXCT020003912">
    <property type="protein sequence ID" value="CAL1160248.1"/>
    <property type="molecule type" value="Genomic_DNA"/>
</dbReference>
<feature type="compositionally biased region" description="Basic and acidic residues" evidence="1">
    <location>
        <begin position="37"/>
        <end position="81"/>
    </location>
</feature>
<feature type="region of interest" description="Disordered" evidence="1">
    <location>
        <begin position="736"/>
        <end position="764"/>
    </location>
</feature>
<gene>
    <name evidence="2" type="ORF">C1SCF055_LOCUS32472</name>
</gene>
<evidence type="ECO:0000313" key="4">
    <source>
        <dbReference type="Proteomes" id="UP001152797"/>
    </source>
</evidence>
<dbReference type="EMBL" id="CAMXCT010003912">
    <property type="protein sequence ID" value="CAI4006873.1"/>
    <property type="molecule type" value="Genomic_DNA"/>
</dbReference>
<dbReference type="Proteomes" id="UP001152797">
    <property type="component" value="Unassembled WGS sequence"/>
</dbReference>
<organism evidence="2">
    <name type="scientific">Cladocopium goreaui</name>
    <dbReference type="NCBI Taxonomy" id="2562237"/>
    <lineage>
        <taxon>Eukaryota</taxon>
        <taxon>Sar</taxon>
        <taxon>Alveolata</taxon>
        <taxon>Dinophyceae</taxon>
        <taxon>Suessiales</taxon>
        <taxon>Symbiodiniaceae</taxon>
        <taxon>Cladocopium</taxon>
    </lineage>
</organism>
<name>A0A9P1DDY3_9DINO</name>
<dbReference type="EMBL" id="CAMXCT030003912">
    <property type="protein sequence ID" value="CAL4794185.1"/>
    <property type="molecule type" value="Genomic_DNA"/>
</dbReference>
<feature type="compositionally biased region" description="Low complexity" evidence="1">
    <location>
        <begin position="744"/>
        <end position="754"/>
    </location>
</feature>
<proteinExistence type="predicted"/>
<keyword evidence="4" id="KW-1185">Reference proteome</keyword>
<accession>A0A9P1DDY3</accession>